<dbReference type="InterPro" id="IPR018060">
    <property type="entry name" value="HTH_AraC"/>
</dbReference>
<dbReference type="Proteomes" id="UP001138460">
    <property type="component" value="Unassembled WGS sequence"/>
</dbReference>
<keyword evidence="2" id="KW-0238">DNA-binding</keyword>
<keyword evidence="1" id="KW-0805">Transcription regulation</keyword>
<evidence type="ECO:0000256" key="2">
    <source>
        <dbReference type="ARBA" id="ARBA00023125"/>
    </source>
</evidence>
<dbReference type="GO" id="GO:0043565">
    <property type="term" value="F:sequence-specific DNA binding"/>
    <property type="evidence" value="ECO:0007669"/>
    <property type="project" value="InterPro"/>
</dbReference>
<evidence type="ECO:0000259" key="4">
    <source>
        <dbReference type="PROSITE" id="PS01124"/>
    </source>
</evidence>
<organism evidence="5 6">
    <name type="scientific">Pectobacterium zantedeschiae</name>
    <dbReference type="NCBI Taxonomy" id="2034769"/>
    <lineage>
        <taxon>Bacteria</taxon>
        <taxon>Pseudomonadati</taxon>
        <taxon>Pseudomonadota</taxon>
        <taxon>Gammaproteobacteria</taxon>
        <taxon>Enterobacterales</taxon>
        <taxon>Pectobacteriaceae</taxon>
        <taxon>Pectobacterium</taxon>
    </lineage>
</organism>
<dbReference type="GO" id="GO:0003700">
    <property type="term" value="F:DNA-binding transcription factor activity"/>
    <property type="evidence" value="ECO:0007669"/>
    <property type="project" value="InterPro"/>
</dbReference>
<dbReference type="SUPFAM" id="SSF46689">
    <property type="entry name" value="Homeodomain-like"/>
    <property type="match status" value="1"/>
</dbReference>
<keyword evidence="3" id="KW-0804">Transcription</keyword>
<dbReference type="Gene3D" id="1.10.10.60">
    <property type="entry name" value="Homeodomain-like"/>
    <property type="match status" value="1"/>
</dbReference>
<proteinExistence type="predicted"/>
<dbReference type="PROSITE" id="PS01124">
    <property type="entry name" value="HTH_ARAC_FAMILY_2"/>
    <property type="match status" value="1"/>
</dbReference>
<dbReference type="InterPro" id="IPR050204">
    <property type="entry name" value="AraC_XylS_family_regulators"/>
</dbReference>
<feature type="domain" description="HTH araC/xylS-type" evidence="4">
    <location>
        <begin position="223"/>
        <end position="321"/>
    </location>
</feature>
<dbReference type="RefSeq" id="WP_129713229.1">
    <property type="nucleotide sequence ID" value="NZ_JBEHFA010000003.1"/>
</dbReference>
<dbReference type="InterPro" id="IPR009057">
    <property type="entry name" value="Homeodomain-like_sf"/>
</dbReference>
<dbReference type="PANTHER" id="PTHR46796:SF12">
    <property type="entry name" value="HTH-TYPE DNA-BINDING TRANSCRIPTIONAL ACTIVATOR EUTR"/>
    <property type="match status" value="1"/>
</dbReference>
<dbReference type="OrthoDB" id="6003540at2"/>
<dbReference type="EMBL" id="NWTM01000001">
    <property type="protein sequence ID" value="RYC44968.1"/>
    <property type="molecule type" value="Genomic_DNA"/>
</dbReference>
<name>A0A9X8P600_9GAMM</name>
<keyword evidence="6" id="KW-1185">Reference proteome</keyword>
<reference evidence="5 6" key="1">
    <citation type="journal article" date="2018" name="Syst. Appl. Microbiol.">
        <title>Pectobacterium zantedeschiae sp. nov. a new species of a soft rot pathogen isolated from Calla lily (Zantedeschia spp.).</title>
        <authorList>
            <person name="Waleron M."/>
            <person name="Misztak A."/>
            <person name="Waleron M."/>
            <person name="Franczuk M."/>
            <person name="Jonca J."/>
            <person name="Wielgomas B."/>
            <person name="Mikicinski A."/>
            <person name="Popovic T."/>
            <person name="Waleron K."/>
        </authorList>
    </citation>
    <scope>NUCLEOTIDE SEQUENCE [LARGE SCALE GENOMIC DNA]</scope>
    <source>
        <strain evidence="5 6">9M</strain>
    </source>
</reference>
<evidence type="ECO:0000256" key="1">
    <source>
        <dbReference type="ARBA" id="ARBA00023015"/>
    </source>
</evidence>
<dbReference type="PANTHER" id="PTHR46796">
    <property type="entry name" value="HTH-TYPE TRANSCRIPTIONAL ACTIVATOR RHAS-RELATED"/>
    <property type="match status" value="1"/>
</dbReference>
<protein>
    <submittedName>
        <fullName evidence="5">Helix-turn-helix domain-containing protein</fullName>
    </submittedName>
</protein>
<dbReference type="Pfam" id="PF12833">
    <property type="entry name" value="HTH_18"/>
    <property type="match status" value="1"/>
</dbReference>
<evidence type="ECO:0000256" key="3">
    <source>
        <dbReference type="ARBA" id="ARBA00023163"/>
    </source>
</evidence>
<evidence type="ECO:0000313" key="6">
    <source>
        <dbReference type="Proteomes" id="UP001138460"/>
    </source>
</evidence>
<evidence type="ECO:0000313" key="5">
    <source>
        <dbReference type="EMBL" id="RYC44968.1"/>
    </source>
</evidence>
<dbReference type="AlphaFoldDB" id="A0A9X8P600"/>
<comment type="caution">
    <text evidence="5">The sequence shown here is derived from an EMBL/GenBank/DDBJ whole genome shotgun (WGS) entry which is preliminary data.</text>
</comment>
<dbReference type="SMART" id="SM00342">
    <property type="entry name" value="HTH_ARAC"/>
    <property type="match status" value="1"/>
</dbReference>
<gene>
    <name evidence="5" type="ORF">CLR69_08210</name>
</gene>
<sequence length="330" mass="37481">MAENMTDIANTDLFSFSLSHSRSRNIAEHVVNIPGWSVHYNQFTQGKFDGRLTVLELDGIQLIRERTTQALLKEGQAVKNQLFTFPLYTPSDAFYCAGHHINRESLLVAPSNALPELRAPEAIDLLLISVDGDYFPTIFDEIDERTLRTPRLFPLVNHDNLVRWRMLSDSLEVSEGNNSSPTLLTFTAVRQAIKDTILIYLSEMIEPECAMTLTDSAKKRIVDRAREYMMAHCDSPPSILDVCKYAGASRRKLQYCFQETLGINPISYLRVLRLNGVHHDLLEGATTVQDTACHWGFWHLSRFANDYRQLFGEYPSATLNRSGNNFANFG</sequence>
<accession>A0A9X8P600</accession>